<dbReference type="CDD" id="cd14688">
    <property type="entry name" value="bZIP_YAP"/>
    <property type="match status" value="1"/>
</dbReference>
<dbReference type="GeneID" id="55973955"/>
<dbReference type="Proteomes" id="UP000749293">
    <property type="component" value="Unassembled WGS sequence"/>
</dbReference>
<accession>A0A9P4YUQ5</accession>
<feature type="compositionally biased region" description="Polar residues" evidence="1">
    <location>
        <begin position="203"/>
        <end position="214"/>
    </location>
</feature>
<proteinExistence type="predicted"/>
<gene>
    <name evidence="3" type="ORF">GMORB2_7732</name>
</gene>
<dbReference type="PANTHER" id="PTHR39607">
    <property type="entry name" value="XANTHOCILLIN BIOSYNTHESIS CLUSTER TRANSCRIPTION FACTOR XANC-RELATED"/>
    <property type="match status" value="1"/>
</dbReference>
<dbReference type="InterPro" id="IPR046347">
    <property type="entry name" value="bZIP_sf"/>
</dbReference>
<dbReference type="PROSITE" id="PS00036">
    <property type="entry name" value="BZIP_BASIC"/>
    <property type="match status" value="1"/>
</dbReference>
<evidence type="ECO:0000256" key="1">
    <source>
        <dbReference type="SAM" id="MobiDB-lite"/>
    </source>
</evidence>
<evidence type="ECO:0000313" key="4">
    <source>
        <dbReference type="Proteomes" id="UP000749293"/>
    </source>
</evidence>
<dbReference type="EMBL" id="JAANYQ010000010">
    <property type="protein sequence ID" value="KAF4122139.1"/>
    <property type="molecule type" value="Genomic_DNA"/>
</dbReference>
<dbReference type="OrthoDB" id="194358at2759"/>
<feature type="compositionally biased region" description="Low complexity" evidence="1">
    <location>
        <begin position="223"/>
        <end position="238"/>
    </location>
</feature>
<feature type="compositionally biased region" description="Pro residues" evidence="1">
    <location>
        <begin position="239"/>
        <end position="252"/>
    </location>
</feature>
<dbReference type="InterPro" id="IPR052635">
    <property type="entry name" value="Sec_Metab_Biosynth_Reg"/>
</dbReference>
<feature type="region of interest" description="Disordered" evidence="1">
    <location>
        <begin position="146"/>
        <end position="259"/>
    </location>
</feature>
<reference evidence="3" key="1">
    <citation type="submission" date="2020-03" db="EMBL/GenBank/DDBJ databases">
        <title>Site-based positive gene gene selection in Geosmithia morbida across the United States reveals a broad range of putative effectors and factors for local host and environmental adapation.</title>
        <authorList>
            <person name="Onufrak A."/>
            <person name="Murdoch R.W."/>
            <person name="Gazis R."/>
            <person name="Huff M."/>
            <person name="Staton M."/>
            <person name="Klingeman W."/>
            <person name="Hadziabdic D."/>
        </authorList>
    </citation>
    <scope>NUCLEOTIDE SEQUENCE</scope>
    <source>
        <strain evidence="3">1262</strain>
    </source>
</reference>
<feature type="compositionally biased region" description="Pro residues" evidence="1">
    <location>
        <begin position="85"/>
        <end position="94"/>
    </location>
</feature>
<dbReference type="Gene3D" id="1.20.5.170">
    <property type="match status" value="1"/>
</dbReference>
<sequence>MAYACLSTLPLPTTANAVNYWVGNDVVGYEAICTSRQKNMSWGQRNTATGFCNYQNQSHQESQQDRNRMPLSYQTQFALNQPTPSANPAPPPPRQYAHGTSSAFSASANPDEDWTQISDLAERRRIQNRIAQRNYRKKLKRRLEDLERRAGSPEDAAKAPDEAAEEEGGSSTVVVGGRPGTGKNLSSSSSSPSSSSSSSSSSNATKARNGTAKRSNAGRRAIQQQQQQQQLQQLQQLQQPPPPPNQYSPPPQSTDMPSWYDGAIFVRDQSGTPPPSMMETAGYTAYGSPSFTPADPSIYVSPYGGGIPSPYPAMPVSSPHYMAAPAMMTTTPPSTSASTSSSTLTPPMAPMASFSDPDQGGFADSYASYHMMGGGLDAIHIPASYGNHANGYDPLNTPPLSNTLDLTNCPDNAYEYPHTPLSMPESPECY</sequence>
<feature type="compositionally biased region" description="Polar residues" evidence="1">
    <location>
        <begin position="98"/>
        <end position="108"/>
    </location>
</feature>
<feature type="domain" description="BZIP" evidence="2">
    <location>
        <begin position="123"/>
        <end position="138"/>
    </location>
</feature>
<feature type="compositionally biased region" description="Low complexity" evidence="1">
    <location>
        <begin position="186"/>
        <end position="202"/>
    </location>
</feature>
<dbReference type="SUPFAM" id="SSF57959">
    <property type="entry name" value="Leucine zipper domain"/>
    <property type="match status" value="1"/>
</dbReference>
<dbReference type="GO" id="GO:0003700">
    <property type="term" value="F:DNA-binding transcription factor activity"/>
    <property type="evidence" value="ECO:0007669"/>
    <property type="project" value="InterPro"/>
</dbReference>
<feature type="compositionally biased region" description="Basic and acidic residues" evidence="1">
    <location>
        <begin position="146"/>
        <end position="161"/>
    </location>
</feature>
<name>A0A9P4YUQ5_9HYPO</name>
<dbReference type="PANTHER" id="PTHR39607:SF1">
    <property type="entry name" value="B-ZIP TRANSCRIPTION FACTOR (EUROFUNG)"/>
    <property type="match status" value="1"/>
</dbReference>
<comment type="caution">
    <text evidence="3">The sequence shown here is derived from an EMBL/GenBank/DDBJ whole genome shotgun (WGS) entry which is preliminary data.</text>
</comment>
<evidence type="ECO:0000313" key="3">
    <source>
        <dbReference type="EMBL" id="KAF4122139.1"/>
    </source>
</evidence>
<protein>
    <recommendedName>
        <fullName evidence="2">BZIP domain-containing protein</fullName>
    </recommendedName>
</protein>
<feature type="region of interest" description="Disordered" evidence="1">
    <location>
        <begin position="79"/>
        <end position="111"/>
    </location>
</feature>
<keyword evidence="4" id="KW-1185">Reference proteome</keyword>
<organism evidence="3 4">
    <name type="scientific">Geosmithia morbida</name>
    <dbReference type="NCBI Taxonomy" id="1094350"/>
    <lineage>
        <taxon>Eukaryota</taxon>
        <taxon>Fungi</taxon>
        <taxon>Dikarya</taxon>
        <taxon>Ascomycota</taxon>
        <taxon>Pezizomycotina</taxon>
        <taxon>Sordariomycetes</taxon>
        <taxon>Hypocreomycetidae</taxon>
        <taxon>Hypocreales</taxon>
        <taxon>Bionectriaceae</taxon>
        <taxon>Geosmithia</taxon>
    </lineage>
</organism>
<dbReference type="RefSeq" id="XP_035320791.1">
    <property type="nucleotide sequence ID" value="XM_035469697.1"/>
</dbReference>
<dbReference type="AlphaFoldDB" id="A0A9P4YUQ5"/>
<evidence type="ECO:0000259" key="2">
    <source>
        <dbReference type="PROSITE" id="PS00036"/>
    </source>
</evidence>
<dbReference type="InterPro" id="IPR004827">
    <property type="entry name" value="bZIP"/>
</dbReference>